<organism evidence="8 9">
    <name type="scientific">Rubrivivax albus</name>
    <dbReference type="NCBI Taxonomy" id="2499835"/>
    <lineage>
        <taxon>Bacteria</taxon>
        <taxon>Pseudomonadati</taxon>
        <taxon>Pseudomonadota</taxon>
        <taxon>Betaproteobacteria</taxon>
        <taxon>Burkholderiales</taxon>
        <taxon>Sphaerotilaceae</taxon>
        <taxon>Rubrivivax</taxon>
    </lineage>
</organism>
<protein>
    <submittedName>
        <fullName evidence="8">DNA internalization-related competence protein ComEC/Rec2</fullName>
    </submittedName>
</protein>
<reference evidence="8 9" key="1">
    <citation type="submission" date="2019-01" db="EMBL/GenBank/DDBJ databases">
        <authorList>
            <person name="Chen W.-M."/>
        </authorList>
    </citation>
    <scope>NUCLEOTIDE SEQUENCE [LARGE SCALE GENOMIC DNA]</scope>
    <source>
        <strain evidence="8 9">ICH-3</strain>
    </source>
</reference>
<name>A0A437JSW3_9BURK</name>
<dbReference type="NCBIfam" id="TIGR00360">
    <property type="entry name" value="ComEC_N-term"/>
    <property type="match status" value="1"/>
</dbReference>
<accession>A0A437JSW3</accession>
<proteinExistence type="predicted"/>
<dbReference type="OrthoDB" id="9761531at2"/>
<dbReference type="Gene3D" id="3.60.15.10">
    <property type="entry name" value="Ribonuclease Z/Hydroxyacylglutathione hydrolase-like"/>
    <property type="match status" value="1"/>
</dbReference>
<feature type="transmembrane region" description="Helical" evidence="6">
    <location>
        <begin position="339"/>
        <end position="359"/>
    </location>
</feature>
<dbReference type="PANTHER" id="PTHR30619">
    <property type="entry name" value="DNA INTERNALIZATION/COMPETENCE PROTEIN COMEC/REC2"/>
    <property type="match status" value="1"/>
</dbReference>
<gene>
    <name evidence="8" type="ORF">ENE75_17685</name>
</gene>
<evidence type="ECO:0000256" key="3">
    <source>
        <dbReference type="ARBA" id="ARBA00022692"/>
    </source>
</evidence>
<dbReference type="InterPro" id="IPR004797">
    <property type="entry name" value="Competence_ComEC/Rec2"/>
</dbReference>
<dbReference type="AlphaFoldDB" id="A0A437JSW3"/>
<dbReference type="InterPro" id="IPR001279">
    <property type="entry name" value="Metallo-B-lactamas"/>
</dbReference>
<dbReference type="Pfam" id="PF13567">
    <property type="entry name" value="DUF4131"/>
    <property type="match status" value="1"/>
</dbReference>
<dbReference type="EMBL" id="SACT01000006">
    <property type="protein sequence ID" value="RVT50138.1"/>
    <property type="molecule type" value="Genomic_DNA"/>
</dbReference>
<evidence type="ECO:0000256" key="4">
    <source>
        <dbReference type="ARBA" id="ARBA00022989"/>
    </source>
</evidence>
<dbReference type="SMART" id="SM00849">
    <property type="entry name" value="Lactamase_B"/>
    <property type="match status" value="1"/>
</dbReference>
<dbReference type="CDD" id="cd07731">
    <property type="entry name" value="ComA-like_MBL-fold"/>
    <property type="match status" value="1"/>
</dbReference>
<dbReference type="PANTHER" id="PTHR30619:SF1">
    <property type="entry name" value="RECOMBINATION PROTEIN 2"/>
    <property type="match status" value="1"/>
</dbReference>
<evidence type="ECO:0000256" key="5">
    <source>
        <dbReference type="ARBA" id="ARBA00023136"/>
    </source>
</evidence>
<dbReference type="Pfam" id="PF00753">
    <property type="entry name" value="Lactamase_B"/>
    <property type="match status" value="1"/>
</dbReference>
<keyword evidence="3 6" id="KW-0812">Transmembrane</keyword>
<dbReference type="Pfam" id="PF03772">
    <property type="entry name" value="Competence"/>
    <property type="match status" value="1"/>
</dbReference>
<keyword evidence="4 6" id="KW-1133">Transmembrane helix</keyword>
<dbReference type="InterPro" id="IPR025405">
    <property type="entry name" value="DUF4131"/>
</dbReference>
<keyword evidence="9" id="KW-1185">Reference proteome</keyword>
<evidence type="ECO:0000313" key="8">
    <source>
        <dbReference type="EMBL" id="RVT50138.1"/>
    </source>
</evidence>
<evidence type="ECO:0000256" key="1">
    <source>
        <dbReference type="ARBA" id="ARBA00004651"/>
    </source>
</evidence>
<evidence type="ECO:0000313" key="9">
    <source>
        <dbReference type="Proteomes" id="UP000288178"/>
    </source>
</evidence>
<dbReference type="InterPro" id="IPR004477">
    <property type="entry name" value="ComEC_N"/>
</dbReference>
<feature type="domain" description="Metallo-beta-lactamase" evidence="7">
    <location>
        <begin position="538"/>
        <end position="741"/>
    </location>
</feature>
<feature type="transmembrane region" description="Helical" evidence="6">
    <location>
        <begin position="453"/>
        <end position="471"/>
    </location>
</feature>
<dbReference type="RefSeq" id="WP_128199648.1">
    <property type="nucleotide sequence ID" value="NZ_SACT01000006.1"/>
</dbReference>
<evidence type="ECO:0000256" key="6">
    <source>
        <dbReference type="SAM" id="Phobius"/>
    </source>
</evidence>
<feature type="transmembrane region" description="Helical" evidence="6">
    <location>
        <begin position="477"/>
        <end position="499"/>
    </location>
</feature>
<keyword evidence="2" id="KW-1003">Cell membrane</keyword>
<dbReference type="GO" id="GO:0005886">
    <property type="term" value="C:plasma membrane"/>
    <property type="evidence" value="ECO:0007669"/>
    <property type="project" value="UniProtKB-SubCell"/>
</dbReference>
<feature type="transmembrane region" description="Helical" evidence="6">
    <location>
        <begin position="395"/>
        <end position="418"/>
    </location>
</feature>
<dbReference type="GO" id="GO:0030420">
    <property type="term" value="P:establishment of competence for transformation"/>
    <property type="evidence" value="ECO:0007669"/>
    <property type="project" value="InterPro"/>
</dbReference>
<feature type="transmembrane region" description="Helical" evidence="6">
    <location>
        <begin position="298"/>
        <end position="318"/>
    </location>
</feature>
<dbReference type="InterPro" id="IPR036866">
    <property type="entry name" value="RibonucZ/Hydroxyglut_hydro"/>
</dbReference>
<feature type="transmembrane region" description="Helical" evidence="6">
    <location>
        <begin position="255"/>
        <end position="278"/>
    </location>
</feature>
<dbReference type="InterPro" id="IPR035681">
    <property type="entry name" value="ComA-like_MBL"/>
</dbReference>
<evidence type="ECO:0000256" key="2">
    <source>
        <dbReference type="ARBA" id="ARBA00022475"/>
    </source>
</evidence>
<sequence length="791" mass="84135">MHGRGGLDIGWRLAALGGAVLAGTGVQLQQAATWSGVAMVLALAAALPMAWCCRHRWPLMALAVAVIAFAATDLRATARLSHTLPPALEGQDLAVTGRIVGLPQETLTATRFVFVVEQAPPGVPPRLSLSWFRGPDGDALLRGPPRTLQPGQRWTFTVRLKRPHGAMNPHGFDVELWLFERGLGASGYVRASPAAVPQLLAEGQGAWVDRARFALREAIQARVADPRAAGVLAALVVGDQGAIDRDDWALFRDTGVAHLMAISGLHVTMFAWLAAALVGRAWRWSPRAMLAVPAPVAARWGGLALASAYALLAGWGVPAQRTLCMLAVVATVQQIGLRWPGPFVLLAAAVAVALMDPWALLQPGFWLSFGAVGLLMLGGGDAPRPGPAWPRLRQALVSGLRTQAVATVGLAPLTLLFFQQVSLVGFVANLVAIPAVTLLITPLAMLGALWAPLWSAAAAVLQALVAVLQPLGALPVWQAAAAPAWAAVAGLLGGALLVLPLPWRVRWLGVPLLLPLLLPLPERPDPGRFELVAVDVGQGTAVLLRTQGHLLVYDTGPRWSPESDAGDRILRPLLRARGETRLDALVLSHRDTDHTGGAASLLGLPVAQVWSSLEPGHGLLADMAARSVPHAPCRAGQTWSWDGVKFTWLHPVEPDPAARPNTQSCVLRIDDAAGRRVLLTGDLESGQEGALSIADTTGILRADVLMVPHHGSRTSSSAVFLDRVAPRIAFVQAAYRSRFGHPAPDVLARYAERGIPVVRSDTCGAWIWTGDGPGVCTRQARRRYWHHRTTD</sequence>
<comment type="caution">
    <text evidence="8">The sequence shown here is derived from an EMBL/GenBank/DDBJ whole genome shotgun (WGS) entry which is preliminary data.</text>
</comment>
<comment type="subcellular location">
    <subcellularLocation>
        <location evidence="1">Cell membrane</location>
        <topology evidence="1">Multi-pass membrane protein</topology>
    </subcellularLocation>
</comment>
<dbReference type="SUPFAM" id="SSF56281">
    <property type="entry name" value="Metallo-hydrolase/oxidoreductase"/>
    <property type="match status" value="1"/>
</dbReference>
<evidence type="ECO:0000259" key="7">
    <source>
        <dbReference type="SMART" id="SM00849"/>
    </source>
</evidence>
<feature type="transmembrane region" description="Helical" evidence="6">
    <location>
        <begin position="31"/>
        <end position="51"/>
    </location>
</feature>
<dbReference type="NCBIfam" id="TIGR00361">
    <property type="entry name" value="ComEC_Rec2"/>
    <property type="match status" value="1"/>
</dbReference>
<dbReference type="InterPro" id="IPR052159">
    <property type="entry name" value="Competence_DNA_uptake"/>
</dbReference>
<dbReference type="Proteomes" id="UP000288178">
    <property type="component" value="Unassembled WGS sequence"/>
</dbReference>
<feature type="transmembrane region" description="Helical" evidence="6">
    <location>
        <begin position="424"/>
        <end position="446"/>
    </location>
</feature>
<keyword evidence="5 6" id="KW-0472">Membrane</keyword>